<evidence type="ECO:0008006" key="5">
    <source>
        <dbReference type="Google" id="ProtNLM"/>
    </source>
</evidence>
<dbReference type="InterPro" id="IPR017853">
    <property type="entry name" value="GH"/>
</dbReference>
<dbReference type="Proteomes" id="UP000324705">
    <property type="component" value="Chromosome 5B"/>
</dbReference>
<evidence type="ECO:0000256" key="2">
    <source>
        <dbReference type="RuleBase" id="RU003690"/>
    </source>
</evidence>
<dbReference type="Gene3D" id="3.20.20.80">
    <property type="entry name" value="Glycosidases"/>
    <property type="match status" value="1"/>
</dbReference>
<dbReference type="PANTHER" id="PTHR10353:SF317">
    <property type="entry name" value="BETA-GLUCOSIDASE 31"/>
    <property type="match status" value="1"/>
</dbReference>
<dbReference type="Pfam" id="PF00232">
    <property type="entry name" value="Glyco_hydro_1"/>
    <property type="match status" value="1"/>
</dbReference>
<gene>
    <name evidence="3" type="ORF">TRITD_5Bv1G162710</name>
</gene>
<dbReference type="GO" id="GO:0008422">
    <property type="term" value="F:beta-glucosidase activity"/>
    <property type="evidence" value="ECO:0007669"/>
    <property type="project" value="UniProtKB-ARBA"/>
</dbReference>
<evidence type="ECO:0000313" key="4">
    <source>
        <dbReference type="Proteomes" id="UP000324705"/>
    </source>
</evidence>
<evidence type="ECO:0000256" key="1">
    <source>
        <dbReference type="ARBA" id="ARBA00010838"/>
    </source>
</evidence>
<dbReference type="SUPFAM" id="SSF51445">
    <property type="entry name" value="(Trans)glycosidases"/>
    <property type="match status" value="1"/>
</dbReference>
<dbReference type="PRINTS" id="PR00131">
    <property type="entry name" value="GLHYDRLASE1"/>
</dbReference>
<organism evidence="3 4">
    <name type="scientific">Triticum turgidum subsp. durum</name>
    <name type="common">Durum wheat</name>
    <name type="synonym">Triticum durum</name>
    <dbReference type="NCBI Taxonomy" id="4567"/>
    <lineage>
        <taxon>Eukaryota</taxon>
        <taxon>Viridiplantae</taxon>
        <taxon>Streptophyta</taxon>
        <taxon>Embryophyta</taxon>
        <taxon>Tracheophyta</taxon>
        <taxon>Spermatophyta</taxon>
        <taxon>Magnoliopsida</taxon>
        <taxon>Liliopsida</taxon>
        <taxon>Poales</taxon>
        <taxon>Poaceae</taxon>
        <taxon>BOP clade</taxon>
        <taxon>Pooideae</taxon>
        <taxon>Triticodae</taxon>
        <taxon>Triticeae</taxon>
        <taxon>Triticinae</taxon>
        <taxon>Triticum</taxon>
    </lineage>
</organism>
<sequence length="234" mass="26975">MNDFHIGWYMHPLVHGDYPPVMRKNVGSRLPSFTDEELKRVLGSFDFVGFNHYIALYVKDDLSKLDDELRDYIGDAAVKYDMPFLNPKNQLLFGLKSDFMTSTPWALKKMLEHLQLKYKNPIVMIHENGAASIADPSAGNAPDDEFRSQYLQDYIEATLESSRNGSNVQGYFVWSFLDVFEYLFGYRMGFGLYGVDFNSEERTRYQRHSAKWFAGFLRGGELRPVALPGQAYSQ</sequence>
<dbReference type="GO" id="GO:0005975">
    <property type="term" value="P:carbohydrate metabolic process"/>
    <property type="evidence" value="ECO:0007669"/>
    <property type="project" value="InterPro"/>
</dbReference>
<proteinExistence type="inferred from homology"/>
<dbReference type="InterPro" id="IPR001360">
    <property type="entry name" value="Glyco_hydro_1"/>
</dbReference>
<evidence type="ECO:0000313" key="3">
    <source>
        <dbReference type="EMBL" id="VAI34446.1"/>
    </source>
</evidence>
<dbReference type="EMBL" id="LT934120">
    <property type="protein sequence ID" value="VAI34446.1"/>
    <property type="molecule type" value="Genomic_DNA"/>
</dbReference>
<dbReference type="PANTHER" id="PTHR10353">
    <property type="entry name" value="GLYCOSYL HYDROLASE"/>
    <property type="match status" value="1"/>
</dbReference>
<name>A0A9R0XD15_TRITD</name>
<protein>
    <recommendedName>
        <fullName evidence="5">4-hydroxy-7-methoxy-3-oxo-3,4-dihydro-2H-1,4-benzoxazin-2-yl glucosidebeta-D-glucosidase</fullName>
    </recommendedName>
</protein>
<reference evidence="3 4" key="1">
    <citation type="submission" date="2017-09" db="EMBL/GenBank/DDBJ databases">
        <authorList>
            <consortium name="International Durum Wheat Genome Sequencing Consortium (IDWGSC)"/>
            <person name="Milanesi L."/>
        </authorList>
    </citation>
    <scope>NUCLEOTIDE SEQUENCE [LARGE SCALE GENOMIC DNA]</scope>
    <source>
        <strain evidence="4">cv. Svevo</strain>
    </source>
</reference>
<keyword evidence="4" id="KW-1185">Reference proteome</keyword>
<comment type="similarity">
    <text evidence="1 2">Belongs to the glycosyl hydrolase 1 family.</text>
</comment>
<accession>A0A9R0XD15</accession>
<dbReference type="Gramene" id="TRITD5Bv1G162710.15">
    <property type="protein sequence ID" value="TRITD5Bv1G162710.15"/>
    <property type="gene ID" value="TRITD5Bv1G162710"/>
</dbReference>
<dbReference type="AlphaFoldDB" id="A0A9R0XD15"/>